<feature type="region of interest" description="Disordered" evidence="4">
    <location>
        <begin position="1103"/>
        <end position="1123"/>
    </location>
</feature>
<comment type="similarity">
    <text evidence="1">Belongs to the TRAFAC class TrmE-Era-EngA-EngB-Septin-like GTPase superfamily. AIG1/Toc34/Toc159-like paraseptin GTPase family. IAN subfamily.</text>
</comment>
<dbReference type="CDD" id="cd01852">
    <property type="entry name" value="AIG1"/>
    <property type="match status" value="1"/>
</dbReference>
<evidence type="ECO:0000313" key="6">
    <source>
        <dbReference type="Ensembl" id="ENSDLAP00005064152.1"/>
    </source>
</evidence>
<organism evidence="6 7">
    <name type="scientific">Dicentrarchus labrax</name>
    <name type="common">European seabass</name>
    <name type="synonym">Morone labrax</name>
    <dbReference type="NCBI Taxonomy" id="13489"/>
    <lineage>
        <taxon>Eukaryota</taxon>
        <taxon>Metazoa</taxon>
        <taxon>Chordata</taxon>
        <taxon>Craniata</taxon>
        <taxon>Vertebrata</taxon>
        <taxon>Euteleostomi</taxon>
        <taxon>Actinopterygii</taxon>
        <taxon>Neopterygii</taxon>
        <taxon>Teleostei</taxon>
        <taxon>Neoteleostei</taxon>
        <taxon>Acanthomorphata</taxon>
        <taxon>Eupercaria</taxon>
        <taxon>Moronidae</taxon>
        <taxon>Dicentrarchus</taxon>
    </lineage>
</organism>
<dbReference type="SUPFAM" id="SSF52540">
    <property type="entry name" value="P-loop containing nucleoside triphosphate hydrolases"/>
    <property type="match status" value="4"/>
</dbReference>
<evidence type="ECO:0000313" key="7">
    <source>
        <dbReference type="Proteomes" id="UP000694389"/>
    </source>
</evidence>
<dbReference type="Gene3D" id="3.40.50.300">
    <property type="entry name" value="P-loop containing nucleotide triphosphate hydrolases"/>
    <property type="match status" value="4"/>
</dbReference>
<dbReference type="Ensembl" id="ENSDLAT00005073590.1">
    <property type="protein sequence ID" value="ENSDLAP00005064152.1"/>
    <property type="gene ID" value="ENSDLAG00005030674.1"/>
</dbReference>
<evidence type="ECO:0000259" key="5">
    <source>
        <dbReference type="PROSITE" id="PS51720"/>
    </source>
</evidence>
<dbReference type="InterPro" id="IPR027417">
    <property type="entry name" value="P-loop_NTPase"/>
</dbReference>
<dbReference type="PANTHER" id="PTHR10903:SF170">
    <property type="entry name" value="GTPASE IMAP FAMILY MEMBER 7"/>
    <property type="match status" value="1"/>
</dbReference>
<keyword evidence="2" id="KW-0547">Nucleotide-binding</keyword>
<sequence length="1123" mass="129730">MEAAAAVTGDLHPLRRSSSYDFLPPNMSELRVVLLGNSWSERSSVGNFILGETEFTEEEPDQCLTIRGQLKEKEIVLINTPDLLHPDISQHKLTEHVKDCVRLSDPGPHVFLLVLQPEDFTEEHKLRLQSILEKFSDRSFDHSLVLISAPREKSSALKKKHMEHPPVKDLITMCRYRHLKLKNLERSELLTRLGQTVKENNGECVSCDVFEEAAVALSSEHRSLKQQETTCSDLDPVGAPERKSYFERTTSYVSNLFKPKSSTVESTIKQASALRIILFGKREETKAKLGNLMLGVQSSLFQKHPSVKHCTAACGEWRGKQITIVKTPDIFSLNEETIRQEVRKCISLCLPGPNVLLLLVKPSKFTEENRQTLKFILSLFSQDAFKHSMVISTQKENKSVSVNQLLTDCGGRYYSMLEDSPKVLMQKIEKIVHENKGTFLTLTAETMRPKSEPIRTSLNLVLCGRRGAGKTSAAEAILGRSELHSECVRHQGEVCGYWVSLVELPALYGKPKEAVMEESLRSISLCDPEGVHAFILVLPVGPLTDEDKGELETIQNTFSSRVNDFTIILFTVDSDPTAPAVVNFVKENRDIQELCQSCGGRYVVLNIKDKQQIPELLEAVDKMRVEGSKCFTKDMFTKAQMEKVTKLKAEVRDLKQKSQMGIDDGIQNRECLRMVLVGKTGSGKSATGNTILGKEHFKSTASTKSVTKHCQKATGQIDGRTVAVVDTPGLFDTTLSTDDVQQELVKCISLLSPGPHVFLLVLQIGRFTKEEKESVELIKKYFGKKSQDFIIIIFTRGDDLSQTIEGYIEECDDVLQKLIRDCGGRYQVFNNKNKTDRTQVRDLLTKSKEMVRHNGGSCFTSEMFQEAEAAIQKEVDRILKEKEEEMQREKEELQRKHEEELEAVKKRMEQQKAEKRKKKIKSESEEKETIDRQLEQSREEMRKQRENSEKERKEWWDKRYQEDEQRRQEEQRRLKKLQEEYEQERENYENKRKEEDRIRREEEEKERKELEKNYKKKTEEMKKKYEEEARKQAEEFNEFKQKYTEDFEKLVDKHMEEIKEIKEEHEKQMKEIEKKHGKDYDLLQNLKTHNEIKLKEEIDELKKKQQQETENLKSEHQSSCIIL</sequence>
<dbReference type="RefSeq" id="XP_051251056.1">
    <property type="nucleotide sequence ID" value="XM_051395096.1"/>
</dbReference>
<evidence type="ECO:0000256" key="2">
    <source>
        <dbReference type="ARBA" id="ARBA00022741"/>
    </source>
</evidence>
<dbReference type="GeneTree" id="ENSGT00940000164100"/>
<feature type="domain" description="AIG1-type G" evidence="5">
    <location>
        <begin position="27"/>
        <end position="214"/>
    </location>
</feature>
<keyword evidence="3" id="KW-0342">GTP-binding</keyword>
<dbReference type="InterPro" id="IPR045058">
    <property type="entry name" value="GIMA/IAN/Toc"/>
</dbReference>
<dbReference type="GeneID" id="127360647"/>
<dbReference type="OrthoDB" id="8954335at2759"/>
<dbReference type="AlphaFoldDB" id="A0A8P4G2J4"/>
<dbReference type="GO" id="GO:0005525">
    <property type="term" value="F:GTP binding"/>
    <property type="evidence" value="ECO:0007669"/>
    <property type="project" value="UniProtKB-KW"/>
</dbReference>
<dbReference type="PANTHER" id="PTHR10903">
    <property type="entry name" value="GTPASE, IMAP FAMILY MEMBER-RELATED"/>
    <property type="match status" value="1"/>
</dbReference>
<name>A0A8P4G2J4_DICLA</name>
<dbReference type="Pfam" id="PF04548">
    <property type="entry name" value="AIG1"/>
    <property type="match status" value="4"/>
</dbReference>
<dbReference type="PROSITE" id="PS51720">
    <property type="entry name" value="G_AIG1"/>
    <property type="match status" value="3"/>
</dbReference>
<dbReference type="OMA" id="YESSCII"/>
<dbReference type="Proteomes" id="UP000694389">
    <property type="component" value="Unassembled WGS sequence"/>
</dbReference>
<accession>A0A8P4G2J4</accession>
<evidence type="ECO:0000256" key="1">
    <source>
        <dbReference type="ARBA" id="ARBA00008535"/>
    </source>
</evidence>
<dbReference type="InterPro" id="IPR006703">
    <property type="entry name" value="G_AIG1"/>
</dbReference>
<proteinExistence type="inferred from homology"/>
<evidence type="ECO:0000256" key="3">
    <source>
        <dbReference type="ARBA" id="ARBA00023134"/>
    </source>
</evidence>
<dbReference type="FunFam" id="3.40.50.300:FF:000366">
    <property type="entry name" value="GTPase, IMAP family member 2"/>
    <property type="match status" value="1"/>
</dbReference>
<gene>
    <name evidence="6" type="primary">LOC127360647</name>
</gene>
<evidence type="ECO:0000256" key="4">
    <source>
        <dbReference type="SAM" id="MobiDB-lite"/>
    </source>
</evidence>
<keyword evidence="7" id="KW-1185">Reference proteome</keyword>
<protein>
    <recommendedName>
        <fullName evidence="5">AIG1-type G domain-containing protein</fullName>
    </recommendedName>
</protein>
<reference evidence="6" key="1">
    <citation type="submission" date="2025-08" db="UniProtKB">
        <authorList>
            <consortium name="Ensembl"/>
        </authorList>
    </citation>
    <scope>IDENTIFICATION</scope>
</reference>
<feature type="domain" description="AIG1-type G" evidence="5">
    <location>
        <begin position="455"/>
        <end position="640"/>
    </location>
</feature>
<feature type="compositionally biased region" description="Basic and acidic residues" evidence="4">
    <location>
        <begin position="1103"/>
        <end position="1116"/>
    </location>
</feature>
<feature type="region of interest" description="Disordered" evidence="4">
    <location>
        <begin position="905"/>
        <end position="1011"/>
    </location>
</feature>
<reference evidence="6" key="2">
    <citation type="submission" date="2025-09" db="UniProtKB">
        <authorList>
            <consortium name="Ensembl"/>
        </authorList>
    </citation>
    <scope>IDENTIFICATION</scope>
</reference>
<feature type="domain" description="AIG1-type G" evidence="5">
    <location>
        <begin position="669"/>
        <end position="868"/>
    </location>
</feature>
<feature type="compositionally biased region" description="Basic and acidic residues" evidence="4">
    <location>
        <begin position="921"/>
        <end position="1011"/>
    </location>
</feature>